<proteinExistence type="inferred from homology"/>
<comment type="similarity">
    <text evidence="1">Belongs to the thiolase-like superfamily. Chalcone/stilbene synthases family.</text>
</comment>
<feature type="domain" description="Chalcone/stilbene synthase C-terminal" evidence="4">
    <location>
        <begin position="139"/>
        <end position="273"/>
    </location>
</feature>
<dbReference type="PANTHER" id="PTHR11877:SF46">
    <property type="entry name" value="TYPE III POLYKETIDE SYNTHASE A"/>
    <property type="match status" value="1"/>
</dbReference>
<dbReference type="EC" id="2.3.1.-" evidence="5"/>
<keyword evidence="2 5" id="KW-0808">Transferase</keyword>
<evidence type="ECO:0000259" key="4">
    <source>
        <dbReference type="Pfam" id="PF02797"/>
    </source>
</evidence>
<evidence type="ECO:0000259" key="3">
    <source>
        <dbReference type="Pfam" id="PF00195"/>
    </source>
</evidence>
<evidence type="ECO:0000313" key="6">
    <source>
        <dbReference type="Proteomes" id="UP000316426"/>
    </source>
</evidence>
<dbReference type="Proteomes" id="UP000316426">
    <property type="component" value="Chromosome"/>
</dbReference>
<evidence type="ECO:0000256" key="1">
    <source>
        <dbReference type="ARBA" id="ARBA00005531"/>
    </source>
</evidence>
<evidence type="ECO:0000256" key="2">
    <source>
        <dbReference type="ARBA" id="ARBA00022679"/>
    </source>
</evidence>
<dbReference type="Pfam" id="PF00195">
    <property type="entry name" value="Chal_sti_synt_N"/>
    <property type="match status" value="1"/>
</dbReference>
<sequence>MAAYQMSASDLAEKAALAALEESAIPRDRVSHIVLVTCSGFDAPGVDVALIQRLGLRPTTSRTSVGFMGCHGAINGMRVAKAYSDADPAAVVLLVAVELCSLHYQYDWTPERIIANALFSDGAAAAVISAGPSDGPRIASTFSEIVPDSQDAMSWKIGDHGFTMTLAPRVPELIESSTRAPIELWLAGEGLSLSDVADWAVHPGGPRILDAAGTALGLLPADLDVSRQVLAECGNMSSPTVLFILGQQRRAGRRGPCVVLGFGPGLAVEAALLV</sequence>
<dbReference type="GO" id="GO:0030639">
    <property type="term" value="P:polyketide biosynthetic process"/>
    <property type="evidence" value="ECO:0007669"/>
    <property type="project" value="TreeGrafter"/>
</dbReference>
<dbReference type="InterPro" id="IPR016039">
    <property type="entry name" value="Thiolase-like"/>
</dbReference>
<dbReference type="SUPFAM" id="SSF53901">
    <property type="entry name" value="Thiolase-like"/>
    <property type="match status" value="1"/>
</dbReference>
<keyword evidence="6" id="KW-1185">Reference proteome</keyword>
<protein>
    <submittedName>
        <fullName evidence="5">Alpha-pyrone synthesis polyketide synthase-like Pks18</fullName>
        <ecNumber evidence="5">2.3.1.-</ecNumber>
    </submittedName>
</protein>
<reference evidence="5 6" key="1">
    <citation type="submission" date="2019-02" db="EMBL/GenBank/DDBJ databases">
        <title>Deep-cultivation of Planctomycetes and their phenomic and genomic characterization uncovers novel biology.</title>
        <authorList>
            <person name="Wiegand S."/>
            <person name="Jogler M."/>
            <person name="Boedeker C."/>
            <person name="Pinto D."/>
            <person name="Vollmers J."/>
            <person name="Rivas-Marin E."/>
            <person name="Kohn T."/>
            <person name="Peeters S.H."/>
            <person name="Heuer A."/>
            <person name="Rast P."/>
            <person name="Oberbeckmann S."/>
            <person name="Bunk B."/>
            <person name="Jeske O."/>
            <person name="Meyerdierks A."/>
            <person name="Storesund J.E."/>
            <person name="Kallscheuer N."/>
            <person name="Luecker S."/>
            <person name="Lage O.M."/>
            <person name="Pohl T."/>
            <person name="Merkel B.J."/>
            <person name="Hornburger P."/>
            <person name="Mueller R.-W."/>
            <person name="Bruemmer F."/>
            <person name="Labrenz M."/>
            <person name="Spormann A.M."/>
            <person name="Op den Camp H."/>
            <person name="Overmann J."/>
            <person name="Amann R."/>
            <person name="Jetten M.S.M."/>
            <person name="Mascher T."/>
            <person name="Medema M.H."/>
            <person name="Devos D.P."/>
            <person name="Kaster A.-K."/>
            <person name="Ovreas L."/>
            <person name="Rohde M."/>
            <person name="Galperin M.Y."/>
            <person name="Jogler C."/>
        </authorList>
    </citation>
    <scope>NUCLEOTIDE SEQUENCE [LARGE SCALE GENOMIC DNA]</scope>
    <source>
        <strain evidence="5 6">Spa11</strain>
    </source>
</reference>
<dbReference type="EMBL" id="CP036349">
    <property type="protein sequence ID" value="QDV76080.1"/>
    <property type="molecule type" value="Genomic_DNA"/>
</dbReference>
<dbReference type="Pfam" id="PF02797">
    <property type="entry name" value="Chal_sti_synt_C"/>
    <property type="match status" value="1"/>
</dbReference>
<keyword evidence="5" id="KW-0012">Acyltransferase</keyword>
<feature type="domain" description="Chalcone/stilbene synthase N-terminal" evidence="3">
    <location>
        <begin position="8"/>
        <end position="132"/>
    </location>
</feature>
<dbReference type="Gene3D" id="3.40.47.10">
    <property type="match status" value="2"/>
</dbReference>
<name>A0A518KE62_9BACT</name>
<dbReference type="GO" id="GO:0016747">
    <property type="term" value="F:acyltransferase activity, transferring groups other than amino-acyl groups"/>
    <property type="evidence" value="ECO:0007669"/>
    <property type="project" value="InterPro"/>
</dbReference>
<dbReference type="KEGG" id="bmei:Spa11_43050"/>
<dbReference type="PANTHER" id="PTHR11877">
    <property type="entry name" value="HYDROXYMETHYLGLUTARYL-COA SYNTHASE"/>
    <property type="match status" value="1"/>
</dbReference>
<dbReference type="CDD" id="cd00831">
    <property type="entry name" value="CHS_like"/>
    <property type="match status" value="1"/>
</dbReference>
<organism evidence="5 6">
    <name type="scientific">Botrimarina mediterranea</name>
    <dbReference type="NCBI Taxonomy" id="2528022"/>
    <lineage>
        <taxon>Bacteria</taxon>
        <taxon>Pseudomonadati</taxon>
        <taxon>Planctomycetota</taxon>
        <taxon>Planctomycetia</taxon>
        <taxon>Pirellulales</taxon>
        <taxon>Lacipirellulaceae</taxon>
        <taxon>Botrimarina</taxon>
    </lineage>
</organism>
<dbReference type="InterPro" id="IPR012328">
    <property type="entry name" value="Chalcone/stilbene_synt_C"/>
</dbReference>
<dbReference type="InterPro" id="IPR001099">
    <property type="entry name" value="Chalcone/stilbene_synt_N"/>
</dbReference>
<dbReference type="InterPro" id="IPR011141">
    <property type="entry name" value="Polyketide_synthase_type-III"/>
</dbReference>
<gene>
    <name evidence="5" type="ORF">Spa11_43050</name>
</gene>
<accession>A0A518KE62</accession>
<dbReference type="AlphaFoldDB" id="A0A518KE62"/>
<evidence type="ECO:0000313" key="5">
    <source>
        <dbReference type="EMBL" id="QDV76080.1"/>
    </source>
</evidence>